<protein>
    <recommendedName>
        <fullName evidence="5">SCP domain-containing protein</fullName>
    </recommendedName>
</protein>
<dbReference type="InterPro" id="IPR035940">
    <property type="entry name" value="CAP_sf"/>
</dbReference>
<evidence type="ECO:0000256" key="3">
    <source>
        <dbReference type="SAM" id="MobiDB-lite"/>
    </source>
</evidence>
<dbReference type="SUPFAM" id="SSF55797">
    <property type="entry name" value="PR-1-like"/>
    <property type="match status" value="1"/>
</dbReference>
<reference evidence="6 7" key="1">
    <citation type="journal article" date="2021" name="BMC Biol.">
        <title>Horizontally acquired antibacterial genes associated with adaptive radiation of ladybird beetles.</title>
        <authorList>
            <person name="Li H.S."/>
            <person name="Tang X.F."/>
            <person name="Huang Y.H."/>
            <person name="Xu Z.Y."/>
            <person name="Chen M.L."/>
            <person name="Du X.Y."/>
            <person name="Qiu B.Y."/>
            <person name="Chen P.T."/>
            <person name="Zhang W."/>
            <person name="Slipinski A."/>
            <person name="Escalona H.E."/>
            <person name="Waterhouse R.M."/>
            <person name="Zwick A."/>
            <person name="Pang H."/>
        </authorList>
    </citation>
    <scope>NUCLEOTIDE SEQUENCE [LARGE SCALE GENOMIC DNA]</scope>
    <source>
        <strain evidence="6">SYSU2018</strain>
    </source>
</reference>
<keyword evidence="7" id="KW-1185">Reference proteome</keyword>
<comment type="subcellular location">
    <subcellularLocation>
        <location evidence="1">Secreted</location>
    </subcellularLocation>
</comment>
<evidence type="ECO:0000313" key="6">
    <source>
        <dbReference type="EMBL" id="KAL3277080.1"/>
    </source>
</evidence>
<name>A0ABD2NE83_9CUCU</name>
<sequence length="276" mass="31924">MDDTIREEILLHHNKIRHEQTKNEPEPSSLALLEYNAELEEISACWAARCDKDYSECFRTSVFPEVSQTVDQVILDDPEYVNIDLWLQVMNSWLKVLEDVSFEKLHKVSDSNEDLFEHNIAQILSDKILFVGCSWSISNIWITFICSYGPKGPAQGEEIYKIGAFCSQCPRGYTCYNVKPFKRLCKPMEFEEMTEITEKPNTQIKKNVRTHKNQNKTRRKLPRRRNRADSRSESKPKKKGNLPLIVGICSFIAVFGFFTMVGVYVLIVSKISRGID</sequence>
<evidence type="ECO:0000256" key="2">
    <source>
        <dbReference type="ARBA" id="ARBA00022525"/>
    </source>
</evidence>
<dbReference type="AlphaFoldDB" id="A0ABD2NE83"/>
<gene>
    <name evidence="6" type="ORF">HHI36_012438</name>
</gene>
<feature type="domain" description="SCP" evidence="5">
    <location>
        <begin position="12"/>
        <end position="148"/>
    </location>
</feature>
<organism evidence="6 7">
    <name type="scientific">Cryptolaemus montrouzieri</name>
    <dbReference type="NCBI Taxonomy" id="559131"/>
    <lineage>
        <taxon>Eukaryota</taxon>
        <taxon>Metazoa</taxon>
        <taxon>Ecdysozoa</taxon>
        <taxon>Arthropoda</taxon>
        <taxon>Hexapoda</taxon>
        <taxon>Insecta</taxon>
        <taxon>Pterygota</taxon>
        <taxon>Neoptera</taxon>
        <taxon>Endopterygota</taxon>
        <taxon>Coleoptera</taxon>
        <taxon>Polyphaga</taxon>
        <taxon>Cucujiformia</taxon>
        <taxon>Coccinelloidea</taxon>
        <taxon>Coccinellidae</taxon>
        <taxon>Scymninae</taxon>
        <taxon>Scymnini</taxon>
        <taxon>Cryptolaemus</taxon>
    </lineage>
</organism>
<dbReference type="InterPro" id="IPR014044">
    <property type="entry name" value="CAP_dom"/>
</dbReference>
<accession>A0ABD2NE83</accession>
<dbReference type="GO" id="GO:0005576">
    <property type="term" value="C:extracellular region"/>
    <property type="evidence" value="ECO:0007669"/>
    <property type="project" value="UniProtKB-SubCell"/>
</dbReference>
<keyword evidence="2" id="KW-0964">Secreted</keyword>
<dbReference type="Pfam" id="PF00188">
    <property type="entry name" value="CAP"/>
    <property type="match status" value="1"/>
</dbReference>
<proteinExistence type="predicted"/>
<dbReference type="Gene3D" id="3.40.33.10">
    <property type="entry name" value="CAP"/>
    <property type="match status" value="1"/>
</dbReference>
<feature type="region of interest" description="Disordered" evidence="3">
    <location>
        <begin position="202"/>
        <end position="238"/>
    </location>
</feature>
<evidence type="ECO:0000313" key="7">
    <source>
        <dbReference type="Proteomes" id="UP001516400"/>
    </source>
</evidence>
<keyword evidence="4" id="KW-0812">Transmembrane</keyword>
<dbReference type="CDD" id="cd05380">
    <property type="entry name" value="CAP_euk"/>
    <property type="match status" value="1"/>
</dbReference>
<evidence type="ECO:0000256" key="1">
    <source>
        <dbReference type="ARBA" id="ARBA00004613"/>
    </source>
</evidence>
<feature type="transmembrane region" description="Helical" evidence="4">
    <location>
        <begin position="242"/>
        <end position="267"/>
    </location>
</feature>
<evidence type="ECO:0000259" key="5">
    <source>
        <dbReference type="Pfam" id="PF00188"/>
    </source>
</evidence>
<keyword evidence="4" id="KW-0472">Membrane</keyword>
<dbReference type="EMBL" id="JABFTP020000103">
    <property type="protein sequence ID" value="KAL3277080.1"/>
    <property type="molecule type" value="Genomic_DNA"/>
</dbReference>
<keyword evidence="4" id="KW-1133">Transmembrane helix</keyword>
<feature type="compositionally biased region" description="Basic residues" evidence="3">
    <location>
        <begin position="206"/>
        <end position="226"/>
    </location>
</feature>
<comment type="caution">
    <text evidence="6">The sequence shown here is derived from an EMBL/GenBank/DDBJ whole genome shotgun (WGS) entry which is preliminary data.</text>
</comment>
<dbReference type="Proteomes" id="UP001516400">
    <property type="component" value="Unassembled WGS sequence"/>
</dbReference>
<evidence type="ECO:0000256" key="4">
    <source>
        <dbReference type="SAM" id="Phobius"/>
    </source>
</evidence>